<keyword evidence="7" id="KW-1185">Reference proteome</keyword>
<evidence type="ECO:0000313" key="6">
    <source>
        <dbReference type="EMBL" id="NSG85349.1"/>
    </source>
</evidence>
<reference evidence="6 7" key="1">
    <citation type="journal article" date="2020" name="Cell Host Microbe">
        <title>Functional and Genomic Variation between Human-Derived Isolates of Lachnospiraceae Reveals Inter- and Intra-Species Diversity.</title>
        <authorList>
            <person name="Sorbara M.T."/>
            <person name="Littmann E.R."/>
            <person name="Fontana E."/>
            <person name="Moody T.U."/>
            <person name="Kohout C.E."/>
            <person name="Gjonbalaj M."/>
            <person name="Eaton V."/>
            <person name="Seok R."/>
            <person name="Leiner I.M."/>
            <person name="Pamer E.G."/>
        </authorList>
    </citation>
    <scope>NUCLEOTIDE SEQUENCE [LARGE SCALE GENOMIC DNA]</scope>
    <source>
        <strain evidence="6 7">MSK.17.74</strain>
    </source>
</reference>
<dbReference type="PROSITE" id="PS51379">
    <property type="entry name" value="4FE4S_FER_2"/>
    <property type="match status" value="4"/>
</dbReference>
<evidence type="ECO:0000256" key="1">
    <source>
        <dbReference type="ARBA" id="ARBA00022485"/>
    </source>
</evidence>
<dbReference type="InterPro" id="IPR017900">
    <property type="entry name" value="4Fe4S_Fe_S_CS"/>
</dbReference>
<gene>
    <name evidence="6" type="ORF">G5B17_07870</name>
</gene>
<keyword evidence="2" id="KW-0479">Metal-binding</keyword>
<proteinExistence type="predicted"/>
<feature type="domain" description="4Fe-4S ferredoxin-type" evidence="5">
    <location>
        <begin position="30"/>
        <end position="53"/>
    </location>
</feature>
<comment type="caution">
    <text evidence="6">The sequence shown here is derived from an EMBL/GenBank/DDBJ whole genome shotgun (WGS) entry which is preliminary data.</text>
</comment>
<dbReference type="EMBL" id="JAAITS010000018">
    <property type="protein sequence ID" value="NSG85349.1"/>
    <property type="molecule type" value="Genomic_DNA"/>
</dbReference>
<keyword evidence="4" id="KW-0411">Iron-sulfur</keyword>
<dbReference type="Pfam" id="PF12838">
    <property type="entry name" value="Fer4_7"/>
    <property type="match status" value="1"/>
</dbReference>
<evidence type="ECO:0000256" key="3">
    <source>
        <dbReference type="ARBA" id="ARBA00023004"/>
    </source>
</evidence>
<sequence length="163" mass="17119">MAVKKKFPYRSAVVACNGGCRVTAGDNGCKDGCIGCGACVEKCKFGAVSLNEYGVAEIEEEKCIGCGACGKVCPQKIIHVHECANWIVVKCSNKSKGAEAKKQCEVSCIGCGICEKTCTAGAIQVTDNCAVIEESVCLSCGMCAVKCPRHAIYDLRGIYTAKN</sequence>
<evidence type="ECO:0000313" key="7">
    <source>
        <dbReference type="Proteomes" id="UP001644719"/>
    </source>
</evidence>
<keyword evidence="1" id="KW-0004">4Fe-4S</keyword>
<evidence type="ECO:0000259" key="5">
    <source>
        <dbReference type="PROSITE" id="PS51379"/>
    </source>
</evidence>
<dbReference type="SUPFAM" id="SSF54862">
    <property type="entry name" value="4Fe-4S ferredoxins"/>
    <property type="match status" value="1"/>
</dbReference>
<dbReference type="InterPro" id="IPR017896">
    <property type="entry name" value="4Fe4S_Fe-S-bd"/>
</dbReference>
<dbReference type="PANTHER" id="PTHR43687">
    <property type="entry name" value="ADENYLYLSULFATE REDUCTASE, BETA SUBUNIT"/>
    <property type="match status" value="1"/>
</dbReference>
<dbReference type="Proteomes" id="UP001644719">
    <property type="component" value="Unassembled WGS sequence"/>
</dbReference>
<dbReference type="Pfam" id="PF00037">
    <property type="entry name" value="Fer4"/>
    <property type="match status" value="1"/>
</dbReference>
<dbReference type="InterPro" id="IPR050572">
    <property type="entry name" value="Fe-S_Ferredoxin"/>
</dbReference>
<evidence type="ECO:0000256" key="4">
    <source>
        <dbReference type="ARBA" id="ARBA00023014"/>
    </source>
</evidence>
<feature type="domain" description="4Fe-4S ferredoxin-type" evidence="5">
    <location>
        <begin position="130"/>
        <end position="158"/>
    </location>
</feature>
<evidence type="ECO:0000256" key="2">
    <source>
        <dbReference type="ARBA" id="ARBA00022723"/>
    </source>
</evidence>
<dbReference type="Gene3D" id="3.30.70.20">
    <property type="match status" value="2"/>
</dbReference>
<dbReference type="PANTHER" id="PTHR43687:SF1">
    <property type="entry name" value="FERREDOXIN III"/>
    <property type="match status" value="1"/>
</dbReference>
<keyword evidence="3" id="KW-0408">Iron</keyword>
<feature type="domain" description="4Fe-4S ferredoxin-type" evidence="5">
    <location>
        <begin position="54"/>
        <end position="83"/>
    </location>
</feature>
<feature type="domain" description="4Fe-4S ferredoxin-type" evidence="5">
    <location>
        <begin position="97"/>
        <end position="128"/>
    </location>
</feature>
<name>A0ABX2H5B0_9FIRM</name>
<dbReference type="PROSITE" id="PS00198">
    <property type="entry name" value="4FE4S_FER_1"/>
    <property type="match status" value="2"/>
</dbReference>
<accession>A0ABX2H5B0</accession>
<protein>
    <submittedName>
        <fullName evidence="6">4Fe-4S dicluster domain-containing protein</fullName>
    </submittedName>
</protein>
<dbReference type="RefSeq" id="WP_173769658.1">
    <property type="nucleotide sequence ID" value="NZ_JAAITS010000018.1"/>
</dbReference>
<organism evidence="6 7">
    <name type="scientific">Blautia faecis</name>
    <dbReference type="NCBI Taxonomy" id="871665"/>
    <lineage>
        <taxon>Bacteria</taxon>
        <taxon>Bacillati</taxon>
        <taxon>Bacillota</taxon>
        <taxon>Clostridia</taxon>
        <taxon>Lachnospirales</taxon>
        <taxon>Lachnospiraceae</taxon>
        <taxon>Blautia</taxon>
    </lineage>
</organism>